<comment type="function">
    <text evidence="5 6">Structural component of flagellum, the bacterial motility apparatus. Part of the rod structure of flagellar basal body.</text>
</comment>
<comment type="similarity">
    <text evidence="2 6">Belongs to the flagella basal body rod proteins family.</text>
</comment>
<dbReference type="Proteomes" id="UP001156706">
    <property type="component" value="Unassembled WGS sequence"/>
</dbReference>
<keyword evidence="8" id="KW-0282">Flagellum</keyword>
<keyword evidence="8" id="KW-0969">Cilium</keyword>
<comment type="subcellular location">
    <subcellularLocation>
        <location evidence="1 6">Bacterial flagellum basal body</location>
    </subcellularLocation>
</comment>
<dbReference type="PANTHER" id="PTHR30435:SF12">
    <property type="entry name" value="FLAGELLAR BASAL BODY ROD PROTEIN FLGB"/>
    <property type="match status" value="1"/>
</dbReference>
<keyword evidence="4 6" id="KW-0975">Bacterial flagellum</keyword>
<comment type="subunit">
    <text evidence="6">The basal body constitutes a major portion of the flagellar organelle and consists of a number of rings mounted on a central rod.</text>
</comment>
<dbReference type="NCBIfam" id="TIGR01396">
    <property type="entry name" value="FlgB"/>
    <property type="match status" value="1"/>
</dbReference>
<dbReference type="RefSeq" id="WP_284196211.1">
    <property type="nucleotide sequence ID" value="NZ_BSOG01000002.1"/>
</dbReference>
<proteinExistence type="inferred from homology"/>
<evidence type="ECO:0000313" key="9">
    <source>
        <dbReference type="Proteomes" id="UP001156706"/>
    </source>
</evidence>
<reference evidence="9" key="1">
    <citation type="journal article" date="2019" name="Int. J. Syst. Evol. Microbiol.">
        <title>The Global Catalogue of Microorganisms (GCM) 10K type strain sequencing project: providing services to taxonomists for standard genome sequencing and annotation.</title>
        <authorList>
            <consortium name="The Broad Institute Genomics Platform"/>
            <consortium name="The Broad Institute Genome Sequencing Center for Infectious Disease"/>
            <person name="Wu L."/>
            <person name="Ma J."/>
        </authorList>
    </citation>
    <scope>NUCLEOTIDE SEQUENCE [LARGE SCALE GENOMIC DNA]</scope>
    <source>
        <strain evidence="9">NBRC 110044</strain>
    </source>
</reference>
<name>A0ABQ5YGP2_9NEIS</name>
<sequence>MISRLSNHLAFNEAALKLRATRQEVIASNIANADTPGYKARDFDFAQALGNAVSAQRGAGQGVGLARTDSRHLAGKTSSTLEAELMYRNDIQPSIDGNTVDMNVEMSNFTDNAIRYQAGLTFLQRRIEGYKSALQSQ</sequence>
<evidence type="ECO:0000256" key="5">
    <source>
        <dbReference type="ARBA" id="ARBA00024934"/>
    </source>
</evidence>
<gene>
    <name evidence="8" type="primary">flgB</name>
    <name evidence="8" type="ORF">GCM10007907_18890</name>
</gene>
<keyword evidence="8" id="KW-0966">Cell projection</keyword>
<feature type="domain" description="Flagellar basal body rod protein N-terminal" evidence="7">
    <location>
        <begin position="14"/>
        <end position="39"/>
    </location>
</feature>
<dbReference type="Pfam" id="PF00460">
    <property type="entry name" value="Flg_bb_rod"/>
    <property type="match status" value="1"/>
</dbReference>
<evidence type="ECO:0000313" key="8">
    <source>
        <dbReference type="EMBL" id="GLR13099.1"/>
    </source>
</evidence>
<dbReference type="InterPro" id="IPR006300">
    <property type="entry name" value="FlgB"/>
</dbReference>
<dbReference type="PIRSF" id="PIRSF002889">
    <property type="entry name" value="Rod_FlgB"/>
    <property type="match status" value="1"/>
</dbReference>
<dbReference type="PROSITE" id="PS00588">
    <property type="entry name" value="FLAGELLA_BB_ROD"/>
    <property type="match status" value="1"/>
</dbReference>
<evidence type="ECO:0000256" key="2">
    <source>
        <dbReference type="ARBA" id="ARBA00009677"/>
    </source>
</evidence>
<organism evidence="8 9">
    <name type="scientific">Chitinimonas prasina</name>
    <dbReference type="NCBI Taxonomy" id="1434937"/>
    <lineage>
        <taxon>Bacteria</taxon>
        <taxon>Pseudomonadati</taxon>
        <taxon>Pseudomonadota</taxon>
        <taxon>Betaproteobacteria</taxon>
        <taxon>Neisseriales</taxon>
        <taxon>Chitinibacteraceae</taxon>
        <taxon>Chitinimonas</taxon>
    </lineage>
</organism>
<evidence type="ECO:0000259" key="7">
    <source>
        <dbReference type="Pfam" id="PF00460"/>
    </source>
</evidence>
<dbReference type="EMBL" id="BSOG01000002">
    <property type="protein sequence ID" value="GLR13099.1"/>
    <property type="molecule type" value="Genomic_DNA"/>
</dbReference>
<dbReference type="InterPro" id="IPR019776">
    <property type="entry name" value="Flagellar_basal_body_rod_CS"/>
</dbReference>
<accession>A0ABQ5YGP2</accession>
<dbReference type="InterPro" id="IPR001444">
    <property type="entry name" value="Flag_bb_rod_N"/>
</dbReference>
<protein>
    <recommendedName>
        <fullName evidence="3 6">Flagellar basal body rod protein FlgB</fullName>
    </recommendedName>
</protein>
<keyword evidence="9" id="KW-1185">Reference proteome</keyword>
<evidence type="ECO:0000256" key="6">
    <source>
        <dbReference type="PIRNR" id="PIRNR002889"/>
    </source>
</evidence>
<evidence type="ECO:0000256" key="3">
    <source>
        <dbReference type="ARBA" id="ARBA00014376"/>
    </source>
</evidence>
<evidence type="ECO:0000256" key="4">
    <source>
        <dbReference type="ARBA" id="ARBA00023143"/>
    </source>
</evidence>
<comment type="caution">
    <text evidence="8">The sequence shown here is derived from an EMBL/GenBank/DDBJ whole genome shotgun (WGS) entry which is preliminary data.</text>
</comment>
<evidence type="ECO:0000256" key="1">
    <source>
        <dbReference type="ARBA" id="ARBA00004117"/>
    </source>
</evidence>
<dbReference type="PANTHER" id="PTHR30435">
    <property type="entry name" value="FLAGELLAR PROTEIN"/>
    <property type="match status" value="1"/>
</dbReference>